<dbReference type="Pfam" id="PF00249">
    <property type="entry name" value="Myb_DNA-binding"/>
    <property type="match status" value="1"/>
</dbReference>
<keyword evidence="9" id="KW-1185">Reference proteome</keyword>
<accession>G7J729</accession>
<dbReference type="SMART" id="SM00717">
    <property type="entry name" value="SANT"/>
    <property type="match status" value="1"/>
</dbReference>
<dbReference type="Gramene" id="rna19951">
    <property type="protein sequence ID" value="RHN71290.1"/>
    <property type="gene ID" value="gene19951"/>
</dbReference>
<reference evidence="6 9" key="1">
    <citation type="journal article" date="2011" name="Nature">
        <title>The Medicago genome provides insight into the evolution of rhizobial symbioses.</title>
        <authorList>
            <person name="Young N.D."/>
            <person name="Debelle F."/>
            <person name="Oldroyd G.E."/>
            <person name="Geurts R."/>
            <person name="Cannon S.B."/>
            <person name="Udvardi M.K."/>
            <person name="Benedito V.A."/>
            <person name="Mayer K.F."/>
            <person name="Gouzy J."/>
            <person name="Schoof H."/>
            <person name="Van de Peer Y."/>
            <person name="Proost S."/>
            <person name="Cook D.R."/>
            <person name="Meyers B.C."/>
            <person name="Spannagl M."/>
            <person name="Cheung F."/>
            <person name="De Mita S."/>
            <person name="Krishnakumar V."/>
            <person name="Gundlach H."/>
            <person name="Zhou S."/>
            <person name="Mudge J."/>
            <person name="Bharti A.K."/>
            <person name="Murray J.D."/>
            <person name="Naoumkina M.A."/>
            <person name="Rosen B."/>
            <person name="Silverstein K.A."/>
            <person name="Tang H."/>
            <person name="Rombauts S."/>
            <person name="Zhao P.X."/>
            <person name="Zhou P."/>
            <person name="Barbe V."/>
            <person name="Bardou P."/>
            <person name="Bechner M."/>
            <person name="Bellec A."/>
            <person name="Berger A."/>
            <person name="Berges H."/>
            <person name="Bidwell S."/>
            <person name="Bisseling T."/>
            <person name="Choisne N."/>
            <person name="Couloux A."/>
            <person name="Denny R."/>
            <person name="Deshpande S."/>
            <person name="Dai X."/>
            <person name="Doyle J.J."/>
            <person name="Dudez A.M."/>
            <person name="Farmer A.D."/>
            <person name="Fouteau S."/>
            <person name="Franken C."/>
            <person name="Gibelin C."/>
            <person name="Gish J."/>
            <person name="Goldstein S."/>
            <person name="Gonzalez A.J."/>
            <person name="Green P.J."/>
            <person name="Hallab A."/>
            <person name="Hartog M."/>
            <person name="Hua A."/>
            <person name="Humphray S.J."/>
            <person name="Jeong D.H."/>
            <person name="Jing Y."/>
            <person name="Jocker A."/>
            <person name="Kenton S.M."/>
            <person name="Kim D.J."/>
            <person name="Klee K."/>
            <person name="Lai H."/>
            <person name="Lang C."/>
            <person name="Lin S."/>
            <person name="Macmil S.L."/>
            <person name="Magdelenat G."/>
            <person name="Matthews L."/>
            <person name="McCorrison J."/>
            <person name="Monaghan E.L."/>
            <person name="Mun J.H."/>
            <person name="Najar F.Z."/>
            <person name="Nicholson C."/>
            <person name="Noirot C."/>
            <person name="O'Bleness M."/>
            <person name="Paule C.R."/>
            <person name="Poulain J."/>
            <person name="Prion F."/>
            <person name="Qin B."/>
            <person name="Qu C."/>
            <person name="Retzel E.F."/>
            <person name="Riddle C."/>
            <person name="Sallet E."/>
            <person name="Samain S."/>
            <person name="Samson N."/>
            <person name="Sanders I."/>
            <person name="Saurat O."/>
            <person name="Scarpelli C."/>
            <person name="Schiex T."/>
            <person name="Segurens B."/>
            <person name="Severin A.J."/>
            <person name="Sherrier D.J."/>
            <person name="Shi R."/>
            <person name="Sims S."/>
            <person name="Singer S.R."/>
            <person name="Sinharoy S."/>
            <person name="Sterck L."/>
            <person name="Viollet A."/>
            <person name="Wang B.B."/>
            <person name="Wang K."/>
            <person name="Wang M."/>
            <person name="Wang X."/>
            <person name="Warfsmann J."/>
            <person name="Weissenbach J."/>
            <person name="White D.D."/>
            <person name="White J.D."/>
            <person name="Wiley G.B."/>
            <person name="Wincker P."/>
            <person name="Xing Y."/>
            <person name="Yang L."/>
            <person name="Yao Z."/>
            <person name="Ying F."/>
            <person name="Zhai J."/>
            <person name="Zhou L."/>
            <person name="Zuber A."/>
            <person name="Denarie J."/>
            <person name="Dixon R.A."/>
            <person name="May G.D."/>
            <person name="Schwartz D.C."/>
            <person name="Rogers J."/>
            <person name="Quetier F."/>
            <person name="Town C.D."/>
            <person name="Roe B.A."/>
        </authorList>
    </citation>
    <scope>NUCLEOTIDE SEQUENCE [LARGE SCALE GENOMIC DNA]</scope>
    <source>
        <strain evidence="6">A17</strain>
        <strain evidence="8 9">cv. Jemalong A17</strain>
    </source>
</reference>
<evidence type="ECO:0000313" key="10">
    <source>
        <dbReference type="Proteomes" id="UP000265566"/>
    </source>
</evidence>
<evidence type="ECO:0000259" key="5">
    <source>
        <dbReference type="PROSITE" id="PS51294"/>
    </source>
</evidence>
<keyword evidence="6" id="KW-0238">DNA-binding</keyword>
<dbReference type="InterPro" id="IPR009057">
    <property type="entry name" value="Homeodomain-like_sf"/>
</dbReference>
<evidence type="ECO:0000259" key="4">
    <source>
        <dbReference type="PROSITE" id="PS50090"/>
    </source>
</evidence>
<dbReference type="EMBL" id="PSQE01000003">
    <property type="protein sequence ID" value="RHN71290.1"/>
    <property type="molecule type" value="Genomic_DNA"/>
</dbReference>
<dbReference type="Proteomes" id="UP000265566">
    <property type="component" value="Chromosome 3"/>
</dbReference>
<reference evidence="7" key="5">
    <citation type="journal article" date="2018" name="Nat. Plants">
        <title>Whole-genome landscape of Medicago truncatula symbiotic genes.</title>
        <authorList>
            <person name="Pecrix Y."/>
            <person name="Gamas P."/>
            <person name="Carrere S."/>
        </authorList>
    </citation>
    <scope>NUCLEOTIDE SEQUENCE</scope>
    <source>
        <tissue evidence="7">Leaves</tissue>
    </source>
</reference>
<dbReference type="PANTHER" id="PTHR46993">
    <property type="entry name" value="MYB TRANSCRIPTION FACTOR"/>
    <property type="match status" value="1"/>
</dbReference>
<reference evidence="6 9" key="2">
    <citation type="journal article" date="2014" name="BMC Genomics">
        <title>An improved genome release (version Mt4.0) for the model legume Medicago truncatula.</title>
        <authorList>
            <person name="Tang H."/>
            <person name="Krishnakumar V."/>
            <person name="Bidwell S."/>
            <person name="Rosen B."/>
            <person name="Chan A."/>
            <person name="Zhou S."/>
            <person name="Gentzbittel L."/>
            <person name="Childs K.L."/>
            <person name="Yandell M."/>
            <person name="Gundlach H."/>
            <person name="Mayer K.F."/>
            <person name="Schwartz D.C."/>
            <person name="Town C.D."/>
        </authorList>
    </citation>
    <scope>GENOME REANNOTATION</scope>
    <source>
        <strain evidence="8 9">cv. Jemalong A17</strain>
    </source>
</reference>
<reference evidence="8" key="3">
    <citation type="submission" date="2015-04" db="UniProtKB">
        <authorList>
            <consortium name="EnsemblPlants"/>
        </authorList>
    </citation>
    <scope>IDENTIFICATION</scope>
    <source>
        <strain evidence="8">cv. Jemalong A17</strain>
    </source>
</reference>
<dbReference type="Gene3D" id="1.10.10.60">
    <property type="entry name" value="Homeodomain-like"/>
    <property type="match status" value="1"/>
</dbReference>
<gene>
    <name evidence="8" type="primary">11418218</name>
    <name evidence="6" type="ordered locus">MTR_3g116690</name>
    <name evidence="7" type="ORF">MtrunA17_Chr3g0144601</name>
</gene>
<evidence type="ECO:0000313" key="8">
    <source>
        <dbReference type="EnsemblPlants" id="AES74178"/>
    </source>
</evidence>
<feature type="region of interest" description="Disordered" evidence="3">
    <location>
        <begin position="197"/>
        <end position="218"/>
    </location>
</feature>
<dbReference type="GO" id="GO:0003677">
    <property type="term" value="F:DNA binding"/>
    <property type="evidence" value="ECO:0007669"/>
    <property type="project" value="UniProtKB-KW"/>
</dbReference>
<evidence type="ECO:0000313" key="9">
    <source>
        <dbReference type="Proteomes" id="UP000002051"/>
    </source>
</evidence>
<dbReference type="HOGENOM" id="CLU_022973_0_0_1"/>
<evidence type="ECO:0000256" key="1">
    <source>
        <dbReference type="ARBA" id="ARBA00004123"/>
    </source>
</evidence>
<evidence type="ECO:0000313" key="6">
    <source>
        <dbReference type="EMBL" id="AES74178.1"/>
    </source>
</evidence>
<dbReference type="PROSITE" id="PS50090">
    <property type="entry name" value="MYB_LIKE"/>
    <property type="match status" value="1"/>
</dbReference>
<dbReference type="InterPro" id="IPR017930">
    <property type="entry name" value="Myb_dom"/>
</dbReference>
<evidence type="ECO:0000256" key="2">
    <source>
        <dbReference type="ARBA" id="ARBA00023242"/>
    </source>
</evidence>
<comment type="subcellular location">
    <subcellularLocation>
        <location evidence="1">Nucleus</location>
    </subcellularLocation>
</comment>
<dbReference type="CDD" id="cd11660">
    <property type="entry name" value="SANT_TRF"/>
    <property type="match status" value="1"/>
</dbReference>
<dbReference type="InterPro" id="IPR001005">
    <property type="entry name" value="SANT/Myb"/>
</dbReference>
<dbReference type="GO" id="GO:0005634">
    <property type="term" value="C:nucleus"/>
    <property type="evidence" value="ECO:0007669"/>
    <property type="project" value="UniProtKB-SubCell"/>
</dbReference>
<protein>
    <submittedName>
        <fullName evidence="6">Myb-like DNA-binding domain protein</fullName>
    </submittedName>
    <submittedName>
        <fullName evidence="7">Putative transcription factor MYB-HB-like family</fullName>
    </submittedName>
</protein>
<dbReference type="PROSITE" id="PS51294">
    <property type="entry name" value="HTH_MYB"/>
    <property type="match status" value="1"/>
</dbReference>
<dbReference type="PANTHER" id="PTHR46993:SF6">
    <property type="entry name" value="MYB TRANSCRIPTION FACTOR"/>
    <property type="match status" value="1"/>
</dbReference>
<reference evidence="10" key="4">
    <citation type="journal article" date="2018" name="Nat. Plants">
        <title>Whole-genome landscape of Medicago truncatula symbiotic genes.</title>
        <authorList>
            <person name="Pecrix Y."/>
            <person name="Staton S.E."/>
            <person name="Sallet E."/>
            <person name="Lelandais-Briere C."/>
            <person name="Moreau S."/>
            <person name="Carrere S."/>
            <person name="Blein T."/>
            <person name="Jardinaud M.F."/>
            <person name="Latrasse D."/>
            <person name="Zouine M."/>
            <person name="Zahm M."/>
            <person name="Kreplak J."/>
            <person name="Mayjonade B."/>
            <person name="Satge C."/>
            <person name="Perez M."/>
            <person name="Cauet S."/>
            <person name="Marande W."/>
            <person name="Chantry-Darmon C."/>
            <person name="Lopez-Roques C."/>
            <person name="Bouchez O."/>
            <person name="Berard A."/>
            <person name="Debelle F."/>
            <person name="Munos S."/>
            <person name="Bendahmane A."/>
            <person name="Berges H."/>
            <person name="Niebel A."/>
            <person name="Buitink J."/>
            <person name="Frugier F."/>
            <person name="Benhamed M."/>
            <person name="Crespi M."/>
            <person name="Gouzy J."/>
            <person name="Gamas P."/>
        </authorList>
    </citation>
    <scope>NUCLEOTIDE SEQUENCE [LARGE SCALE GENOMIC DNA]</scope>
    <source>
        <strain evidence="10">cv. Jemalong A17</strain>
    </source>
</reference>
<dbReference type="EMBL" id="CM001219">
    <property type="protein sequence ID" value="AES74178.1"/>
    <property type="molecule type" value="Genomic_DNA"/>
</dbReference>
<organism evidence="6 9">
    <name type="scientific">Medicago truncatula</name>
    <name type="common">Barrel medic</name>
    <name type="synonym">Medicago tribuloides</name>
    <dbReference type="NCBI Taxonomy" id="3880"/>
    <lineage>
        <taxon>Eukaryota</taxon>
        <taxon>Viridiplantae</taxon>
        <taxon>Streptophyta</taxon>
        <taxon>Embryophyta</taxon>
        <taxon>Tracheophyta</taxon>
        <taxon>Spermatophyta</taxon>
        <taxon>Magnoliopsida</taxon>
        <taxon>eudicotyledons</taxon>
        <taxon>Gunneridae</taxon>
        <taxon>Pentapetalae</taxon>
        <taxon>rosids</taxon>
        <taxon>fabids</taxon>
        <taxon>Fabales</taxon>
        <taxon>Fabaceae</taxon>
        <taxon>Papilionoideae</taxon>
        <taxon>50 kb inversion clade</taxon>
        <taxon>NPAAA clade</taxon>
        <taxon>Hologalegina</taxon>
        <taxon>IRL clade</taxon>
        <taxon>Trifolieae</taxon>
        <taxon>Medicago</taxon>
    </lineage>
</organism>
<dbReference type="OrthoDB" id="608866at2759"/>
<dbReference type="AlphaFoldDB" id="G7J729"/>
<dbReference type="PaxDb" id="3880-AES74178"/>
<evidence type="ECO:0000313" key="7">
    <source>
        <dbReference type="EMBL" id="RHN71290.1"/>
    </source>
</evidence>
<dbReference type="eggNOG" id="ENOG502SBUF">
    <property type="taxonomic scope" value="Eukaryota"/>
</dbReference>
<dbReference type="KEGG" id="mtr:11418218"/>
<name>G7J729_MEDTR</name>
<evidence type="ECO:0000256" key="3">
    <source>
        <dbReference type="SAM" id="MobiDB-lite"/>
    </source>
</evidence>
<dbReference type="SUPFAM" id="SSF46689">
    <property type="entry name" value="Homeodomain-like"/>
    <property type="match status" value="1"/>
</dbReference>
<dbReference type="OMA" id="LKEQWAV"/>
<proteinExistence type="predicted"/>
<feature type="domain" description="Myb-like" evidence="4">
    <location>
        <begin position="379"/>
        <end position="432"/>
    </location>
</feature>
<dbReference type="STRING" id="3880.G7J729"/>
<dbReference type="EnsemblPlants" id="AES74178">
    <property type="protein sequence ID" value="AES74178"/>
    <property type="gene ID" value="MTR_3g116690"/>
</dbReference>
<sequence length="437" mass="49824">MERLGWCLEFVLGESSIDSECIKELIKVNYSVTEINNRNMRMIMLKFLEDELLSKASIDEWMLELLEVLEKLLLIDCNDPSNPNPISHAMKSAYFYIAVECTVKYLEAGGTSNYLQAAVDRIWNRRFQKLEEGSYLLTPKWRLWKTLINDSLVDSQTMLRLASLSNTRKKAIKEVQRFLVDARNNLVGPSFLHSVAAPAQNQSHNESPMEVDKDNGRLKGKASTTVVVVEEMATSTSCSKIDSLPVNEAPKNKCNSVEFETFANDPVPDSICMTDIVRSDVAIEETNQEPQMENQSKDANVPNPQTCLNINNDEANLTKATSHHPSLMNPNSSARTHEWDDSIDGLQAGTVRGTSRIRLRSPETKKLSPLKEYEPKKITKRRKKKKWSQWEVDNLKTGIEVIGEGNWKSILRSYDFDERTEVDLKDKWRNMKRSGCQ</sequence>
<feature type="domain" description="HTH myb-type" evidence="5">
    <location>
        <begin position="379"/>
        <end position="436"/>
    </location>
</feature>
<dbReference type="Proteomes" id="UP000002051">
    <property type="component" value="Chromosome 3"/>
</dbReference>
<keyword evidence="2" id="KW-0539">Nucleus</keyword>